<dbReference type="SUPFAM" id="SSF47413">
    <property type="entry name" value="lambda repressor-like DNA-binding domains"/>
    <property type="match status" value="1"/>
</dbReference>
<name>A0A0B1R9W3_9GAMM</name>
<accession>A0A0B1R9W3</accession>
<sequence length="67" mass="7344">MERLPLSDFVSRNGQEKAAEIFNVRQSAISKALSSGRNITVTILENGKVIAEELKPFPSSKRDVQAA</sequence>
<dbReference type="InterPro" id="IPR010982">
    <property type="entry name" value="Lambda_DNA-bd_dom_sf"/>
</dbReference>
<dbReference type="AlphaFoldDB" id="A0A0B1R9W3"/>
<proteinExistence type="predicted"/>
<organism evidence="1 2">
    <name type="scientific">Pantoea rodasii</name>
    <dbReference type="NCBI Taxonomy" id="1076549"/>
    <lineage>
        <taxon>Bacteria</taxon>
        <taxon>Pseudomonadati</taxon>
        <taxon>Pseudomonadota</taxon>
        <taxon>Gammaproteobacteria</taxon>
        <taxon>Enterobacterales</taxon>
        <taxon>Erwiniaceae</taxon>
        <taxon>Pantoea</taxon>
    </lineage>
</organism>
<reference evidence="1 2" key="1">
    <citation type="submission" date="2014-11" db="EMBL/GenBank/DDBJ databases">
        <title>Genome sequencing of Pantoea rodasii ND03.</title>
        <authorList>
            <person name="Muhamad Yunos N.Y."/>
            <person name="Chan K.-G."/>
        </authorList>
    </citation>
    <scope>NUCLEOTIDE SEQUENCE [LARGE SCALE GENOMIC DNA]</scope>
    <source>
        <strain evidence="1 2">ND03</strain>
    </source>
</reference>
<dbReference type="InterPro" id="IPR000655">
    <property type="entry name" value="Cro-like"/>
</dbReference>
<dbReference type="GO" id="GO:0003677">
    <property type="term" value="F:DNA binding"/>
    <property type="evidence" value="ECO:0007669"/>
    <property type="project" value="InterPro"/>
</dbReference>
<dbReference type="RefSeq" id="WP_039330980.1">
    <property type="nucleotide sequence ID" value="NZ_JTJJ01000038.1"/>
</dbReference>
<evidence type="ECO:0008006" key="3">
    <source>
        <dbReference type="Google" id="ProtNLM"/>
    </source>
</evidence>
<evidence type="ECO:0000313" key="1">
    <source>
        <dbReference type="EMBL" id="KHJ67987.1"/>
    </source>
</evidence>
<dbReference type="EMBL" id="JTJJ01000038">
    <property type="protein sequence ID" value="KHJ67987.1"/>
    <property type="molecule type" value="Genomic_DNA"/>
</dbReference>
<dbReference type="InterPro" id="IPR038202">
    <property type="entry name" value="Cro_sf"/>
</dbReference>
<dbReference type="Proteomes" id="UP000030853">
    <property type="component" value="Unassembled WGS sequence"/>
</dbReference>
<protein>
    <recommendedName>
        <fullName evidence="3">Cro/Cl family transcriptional regulator</fullName>
    </recommendedName>
</protein>
<evidence type="ECO:0000313" key="2">
    <source>
        <dbReference type="Proteomes" id="UP000030853"/>
    </source>
</evidence>
<comment type="caution">
    <text evidence="1">The sequence shown here is derived from an EMBL/GenBank/DDBJ whole genome shotgun (WGS) entry which is preliminary data.</text>
</comment>
<dbReference type="PIRSF" id="PIRSF003217">
    <property type="entry name" value="Cro_protein"/>
    <property type="match status" value="1"/>
</dbReference>
<dbReference type="Gene3D" id="3.30.240.10">
    <property type="entry name" value="CRO Repressor"/>
    <property type="match status" value="1"/>
</dbReference>
<dbReference type="Pfam" id="PF09048">
    <property type="entry name" value="Cro"/>
    <property type="match status" value="1"/>
</dbReference>
<dbReference type="GO" id="GO:0006355">
    <property type="term" value="P:regulation of DNA-templated transcription"/>
    <property type="evidence" value="ECO:0007669"/>
    <property type="project" value="InterPro"/>
</dbReference>
<gene>
    <name evidence="1" type="ORF">QU24_11255</name>
</gene>